<name>A0A4U0EYY6_9FLAO</name>
<evidence type="ECO:0000313" key="2">
    <source>
        <dbReference type="Proteomes" id="UP000307657"/>
    </source>
</evidence>
<evidence type="ECO:0000313" key="1">
    <source>
        <dbReference type="EMBL" id="TJY37160.1"/>
    </source>
</evidence>
<dbReference type="RefSeq" id="WP_136841369.1">
    <property type="nucleotide sequence ID" value="NZ_SUPL01000002.1"/>
</dbReference>
<dbReference type="Pfam" id="PF07606">
    <property type="entry name" value="DUF1569"/>
    <property type="match status" value="1"/>
</dbReference>
<accession>A0A4U0EYY6</accession>
<dbReference type="Gene3D" id="1.20.120.450">
    <property type="entry name" value="dinb family like domain"/>
    <property type="match status" value="1"/>
</dbReference>
<dbReference type="AlphaFoldDB" id="A0A4U0EYY6"/>
<organism evidence="1 2">
    <name type="scientific">Pontimicrobium aquaticum</name>
    <dbReference type="NCBI Taxonomy" id="2565367"/>
    <lineage>
        <taxon>Bacteria</taxon>
        <taxon>Pseudomonadati</taxon>
        <taxon>Bacteroidota</taxon>
        <taxon>Flavobacteriia</taxon>
        <taxon>Flavobacteriales</taxon>
        <taxon>Flavobacteriaceae</taxon>
        <taxon>Pontimicrobium</taxon>
    </lineage>
</organism>
<reference evidence="1 2" key="1">
    <citation type="submission" date="2019-04" db="EMBL/GenBank/DDBJ databases">
        <title>Lacinutrix sp. nov., isolated from marine water.</title>
        <authorList>
            <person name="Kim W."/>
        </authorList>
    </citation>
    <scope>NUCLEOTIDE SEQUENCE [LARGE SCALE GENOMIC DNA]</scope>
    <source>
        <strain evidence="1 2">CAU 1491</strain>
    </source>
</reference>
<protein>
    <submittedName>
        <fullName evidence="1">DUF1569 domain-containing protein</fullName>
    </submittedName>
</protein>
<gene>
    <name evidence="1" type="ORF">E5167_04220</name>
</gene>
<dbReference type="OrthoDB" id="2599194at2"/>
<comment type="caution">
    <text evidence="1">The sequence shown here is derived from an EMBL/GenBank/DDBJ whole genome shotgun (WGS) entry which is preliminary data.</text>
</comment>
<proteinExistence type="predicted"/>
<dbReference type="EMBL" id="SUPL01000002">
    <property type="protein sequence ID" value="TJY37160.1"/>
    <property type="molecule type" value="Genomic_DNA"/>
</dbReference>
<keyword evidence="2" id="KW-1185">Reference proteome</keyword>
<dbReference type="InterPro" id="IPR034660">
    <property type="entry name" value="DinB/YfiT-like"/>
</dbReference>
<sequence>MKSLFDTETYQEIIDRIEKLNENSTPNWGEMSVGQMLTHCQKPLEVANGTLQLNTKIGFFKKLVMKFFKPLMYNDKSWQKNLGTVQEFKITEPKTFQEEKEKLIKIITAFSNKKDTNNWPEHPFFGTFNTEQWGKMQYKHLNHHLTQFGV</sequence>
<dbReference type="InterPro" id="IPR011463">
    <property type="entry name" value="DUF1569"/>
</dbReference>
<dbReference type="Proteomes" id="UP000307657">
    <property type="component" value="Unassembled WGS sequence"/>
</dbReference>